<dbReference type="OrthoDB" id="543980at2759"/>
<sequence length="271" mass="29113">MTLFCACCAPPVAGGCGARKLLCLGDSHTEAILGTDWVGRLANATKGLVDVVRAGKSGEWAVLIGRRLGPLLDANPNPAGLVILAGTNDVLAATSPAMMAQYRWLFPGLRGQVATLESYTAEIERMLSTIAARAPNCKVAVVSLPPIGEDMGDAVNAAVGRYNAALAEVVARHAPRARLVDFHAACQRRLEAARREGARRPPPFGLMSTAGFLRLQVGAPVLRYVLRWSWQDLSRWNSLELLTDQVHLNDQAGELLLKELDPFVKELTAAK</sequence>
<gene>
    <name evidence="2" type="ORF">Rsub_10371</name>
</gene>
<dbReference type="PANTHER" id="PTHR30383:SF5">
    <property type="entry name" value="SGNH HYDROLASE-TYPE ESTERASE DOMAIN-CONTAINING PROTEIN"/>
    <property type="match status" value="1"/>
</dbReference>
<evidence type="ECO:0000259" key="1">
    <source>
        <dbReference type="Pfam" id="PF13472"/>
    </source>
</evidence>
<dbReference type="AlphaFoldDB" id="A0A2V0PC66"/>
<feature type="domain" description="SGNH hydrolase-type esterase" evidence="1">
    <location>
        <begin position="23"/>
        <end position="192"/>
    </location>
</feature>
<dbReference type="EMBL" id="BDRX01000100">
    <property type="protein sequence ID" value="GBF97448.1"/>
    <property type="molecule type" value="Genomic_DNA"/>
</dbReference>
<evidence type="ECO:0000313" key="3">
    <source>
        <dbReference type="Proteomes" id="UP000247498"/>
    </source>
</evidence>
<dbReference type="InParanoid" id="A0A2V0PC66"/>
<dbReference type="PANTHER" id="PTHR30383">
    <property type="entry name" value="THIOESTERASE 1/PROTEASE 1/LYSOPHOSPHOLIPASE L1"/>
    <property type="match status" value="1"/>
</dbReference>
<accession>A0A2V0PC66</accession>
<dbReference type="InterPro" id="IPR036514">
    <property type="entry name" value="SGNH_hydro_sf"/>
</dbReference>
<proteinExistence type="predicted"/>
<name>A0A2V0PC66_9CHLO</name>
<dbReference type="Pfam" id="PF13472">
    <property type="entry name" value="Lipase_GDSL_2"/>
    <property type="match status" value="1"/>
</dbReference>
<dbReference type="Gene3D" id="3.40.50.1110">
    <property type="entry name" value="SGNH hydrolase"/>
    <property type="match status" value="1"/>
</dbReference>
<comment type="caution">
    <text evidence="2">The sequence shown here is derived from an EMBL/GenBank/DDBJ whole genome shotgun (WGS) entry which is preliminary data.</text>
</comment>
<dbReference type="CDD" id="cd00229">
    <property type="entry name" value="SGNH_hydrolase"/>
    <property type="match status" value="1"/>
</dbReference>
<reference evidence="2 3" key="1">
    <citation type="journal article" date="2018" name="Sci. Rep.">
        <title>Raphidocelis subcapitata (=Pseudokirchneriella subcapitata) provides an insight into genome evolution and environmental adaptations in the Sphaeropleales.</title>
        <authorList>
            <person name="Suzuki S."/>
            <person name="Yamaguchi H."/>
            <person name="Nakajima N."/>
            <person name="Kawachi M."/>
        </authorList>
    </citation>
    <scope>NUCLEOTIDE SEQUENCE [LARGE SCALE GENOMIC DNA]</scope>
    <source>
        <strain evidence="2 3">NIES-35</strain>
    </source>
</reference>
<dbReference type="Proteomes" id="UP000247498">
    <property type="component" value="Unassembled WGS sequence"/>
</dbReference>
<keyword evidence="3" id="KW-1185">Reference proteome</keyword>
<protein>
    <recommendedName>
        <fullName evidence="1">SGNH hydrolase-type esterase domain-containing protein</fullName>
    </recommendedName>
</protein>
<dbReference type="GO" id="GO:0004622">
    <property type="term" value="F:phosphatidylcholine lysophospholipase activity"/>
    <property type="evidence" value="ECO:0007669"/>
    <property type="project" value="TreeGrafter"/>
</dbReference>
<dbReference type="InterPro" id="IPR051532">
    <property type="entry name" value="Ester_Hydrolysis_Enzymes"/>
</dbReference>
<dbReference type="InterPro" id="IPR013830">
    <property type="entry name" value="SGNH_hydro"/>
</dbReference>
<dbReference type="SUPFAM" id="SSF52266">
    <property type="entry name" value="SGNH hydrolase"/>
    <property type="match status" value="1"/>
</dbReference>
<organism evidence="2 3">
    <name type="scientific">Raphidocelis subcapitata</name>
    <dbReference type="NCBI Taxonomy" id="307507"/>
    <lineage>
        <taxon>Eukaryota</taxon>
        <taxon>Viridiplantae</taxon>
        <taxon>Chlorophyta</taxon>
        <taxon>core chlorophytes</taxon>
        <taxon>Chlorophyceae</taxon>
        <taxon>CS clade</taxon>
        <taxon>Sphaeropleales</taxon>
        <taxon>Selenastraceae</taxon>
        <taxon>Raphidocelis</taxon>
    </lineage>
</organism>
<evidence type="ECO:0000313" key="2">
    <source>
        <dbReference type="EMBL" id="GBF97448.1"/>
    </source>
</evidence>